<accession>A0A1A8EQF9</accession>
<feature type="non-terminal residue" evidence="1">
    <location>
        <position position="68"/>
    </location>
</feature>
<reference evidence="1" key="2">
    <citation type="submission" date="2016-06" db="EMBL/GenBank/DDBJ databases">
        <title>The genome of a short-lived fish provides insights into sex chromosome evolution and the genetic control of aging.</title>
        <authorList>
            <person name="Reichwald K."/>
            <person name="Felder M."/>
            <person name="Petzold A."/>
            <person name="Koch P."/>
            <person name="Groth M."/>
            <person name="Platzer M."/>
        </authorList>
    </citation>
    <scope>NUCLEOTIDE SEQUENCE</scope>
    <source>
        <tissue evidence="1">Brain</tissue>
    </source>
</reference>
<dbReference type="EMBL" id="HAEC01015883">
    <property type="protein sequence ID" value="SBQ84104.1"/>
    <property type="molecule type" value="Transcribed_RNA"/>
</dbReference>
<gene>
    <name evidence="1" type="primary">Nfu_g_1_003042</name>
</gene>
<sequence>RGSPPLMLPLYREMPEWTEVIGRPQLEEGSESIKVDCWVWQGIFFFLSESDRDWRRVGWVAILNTTIF</sequence>
<reference evidence="1" key="1">
    <citation type="submission" date="2016-05" db="EMBL/GenBank/DDBJ databases">
        <authorList>
            <person name="Lavstsen T."/>
            <person name="Jespersen J.S."/>
        </authorList>
    </citation>
    <scope>NUCLEOTIDE SEQUENCE</scope>
    <source>
        <tissue evidence="1">Brain</tissue>
    </source>
</reference>
<feature type="non-terminal residue" evidence="1">
    <location>
        <position position="1"/>
    </location>
</feature>
<name>A0A1A8EQF9_9TELE</name>
<protein>
    <submittedName>
        <fullName evidence="1">Uncharacterized protein</fullName>
    </submittedName>
</protein>
<dbReference type="EMBL" id="HAEB01002580">
    <property type="protein sequence ID" value="SBQ49107.1"/>
    <property type="molecule type" value="Transcribed_RNA"/>
</dbReference>
<proteinExistence type="predicted"/>
<dbReference type="AlphaFoldDB" id="A0A1A8EQF9"/>
<evidence type="ECO:0000313" key="1">
    <source>
        <dbReference type="EMBL" id="SBQ49107.1"/>
    </source>
</evidence>
<organism evidence="1">
    <name type="scientific">Nothobranchius korthausae</name>
    <dbReference type="NCBI Taxonomy" id="1143690"/>
    <lineage>
        <taxon>Eukaryota</taxon>
        <taxon>Metazoa</taxon>
        <taxon>Chordata</taxon>
        <taxon>Craniata</taxon>
        <taxon>Vertebrata</taxon>
        <taxon>Euteleostomi</taxon>
        <taxon>Actinopterygii</taxon>
        <taxon>Neopterygii</taxon>
        <taxon>Teleostei</taxon>
        <taxon>Neoteleostei</taxon>
        <taxon>Acanthomorphata</taxon>
        <taxon>Ovalentaria</taxon>
        <taxon>Atherinomorphae</taxon>
        <taxon>Cyprinodontiformes</taxon>
        <taxon>Nothobranchiidae</taxon>
        <taxon>Nothobranchius</taxon>
    </lineage>
</organism>